<gene>
    <name evidence="1" type="ORF">SAMN00768000_0322</name>
</gene>
<dbReference type="STRING" id="28034.BFX07_08525"/>
<sequence length="105" mass="11356">MMGSISIFLWVQESYAAGQAAQVGVSTWASTGNLLLARNAIDQVLQAEGYSSHVAWTAYTQRGSLDVVTVSLPFRSTFWPTTPIISSTRSAVQETGIPSGSQSWW</sequence>
<dbReference type="Proteomes" id="UP000192660">
    <property type="component" value="Unassembled WGS sequence"/>
</dbReference>
<accession>A0A1W1W7K1</accession>
<proteinExistence type="predicted"/>
<evidence type="ECO:0000313" key="2">
    <source>
        <dbReference type="Proteomes" id="UP000192660"/>
    </source>
</evidence>
<dbReference type="EMBL" id="FWWY01000001">
    <property type="protein sequence ID" value="SMC02109.1"/>
    <property type="molecule type" value="Genomic_DNA"/>
</dbReference>
<dbReference type="AlphaFoldDB" id="A0A1W1W7K1"/>
<name>A0A1W1W7K1_SULTA</name>
<reference evidence="2" key="1">
    <citation type="submission" date="2017-04" db="EMBL/GenBank/DDBJ databases">
        <authorList>
            <person name="Varghese N."/>
            <person name="Submissions S."/>
        </authorList>
    </citation>
    <scope>NUCLEOTIDE SEQUENCE [LARGE SCALE GENOMIC DNA]</scope>
    <source>
        <strain evidence="2">DSM 9293</strain>
    </source>
</reference>
<protein>
    <submittedName>
        <fullName evidence="1">Uncharacterized protein</fullName>
    </submittedName>
</protein>
<organism evidence="1 2">
    <name type="scientific">Sulfobacillus thermosulfidooxidans (strain DSM 9293 / VKM B-1269 / AT-1)</name>
    <dbReference type="NCBI Taxonomy" id="929705"/>
    <lineage>
        <taxon>Bacteria</taxon>
        <taxon>Bacillati</taxon>
        <taxon>Bacillota</taxon>
        <taxon>Clostridia</taxon>
        <taxon>Eubacteriales</taxon>
        <taxon>Clostridiales Family XVII. Incertae Sedis</taxon>
        <taxon>Sulfobacillus</taxon>
    </lineage>
</organism>
<keyword evidence="2" id="KW-1185">Reference proteome</keyword>
<evidence type="ECO:0000313" key="1">
    <source>
        <dbReference type="EMBL" id="SMC02109.1"/>
    </source>
</evidence>